<name>A0A5C3LYM4_9AGAR</name>
<dbReference type="Proteomes" id="UP000308652">
    <property type="component" value="Unassembled WGS sequence"/>
</dbReference>
<sequence length="1141" mass="126417">MSTSTPPEAQEIFKELKAVCVPLFGTSRITPSSSPTTSRLLTDLIRLLQKIQPNELNGSLISYTFLPLSTILERNASSEIPDQVLEKILVALGLLCQSWWWTCDTKIWEQVFKLCGAIIGGLEGKGKGKVRDDETKEAATRCLLALLHKRSEQEASCRLLPPEDAIKRLRQFQECARDPRFIPILGQTVDFILGPVESRSTSLQLVSLELLYQIIEIYAPEDLIPTILPGVVSTMCKVCLGTSSGKGWVNGEVVARALKVMQSTIVRAISDDICIKEGALHRVEDLEDLSKLAHEPTPDNFVHGQSRPYVKRTGSWLHGTASQLHITLNSLTPLVSHPTPAVLHELANSSATILHATPLALPQTQPLLLSFLLSLSNAIFPSVASSAHHALLKLLAKASTGQSTLLQTLMNSTADNLLALPRLLSTQADSKVEHISGLIEAVCRLAVSDENPTTESLSPISKGIGRLLGPTGGIEKWGWSLLSVLELVEPYIVVTQTSAAQLMLESNPDSPDWVSFPELTFKNITSRSTRDALENMLRALGRAAQDSCLFSVEWFINIGQSGASTSAVTALWCGCRLLEGVANISLSSITRCSTHQQKSKRLDKLARTLSKSLAELWDKSDFEVIDEDTVEQRNDNADEGTQPHVQHQKGLVPLHETLKIIPPLRSRTLRKTLQPMLHRSLCLQLLAVASGIIQARFTSLFIYVLYPVLHSLVSSVTYLSSTASATLNYITFATSYATAANLLLSNFDYALDAISRRLTRRWLDIDATKVFVVMIRLVGSDVVDRAGDVVEECFDRLDEFHGYELIVEGLVEVLSEVIKVIETDVKARPAELKSSEEDTSTSSQFYRLKDINEFFDWLPKRKQSRLDVEETVDYGPAPRKAWGKSDSNDGENKQEDESQPTDPNAGPPPTPIQALTKQIVSRSLYFLTHGSPVIRSRILNLLASSVLVLPESALLPSIHSAWPFVINRLTDLETFVVSKAALLIEALAVNVGSFMFRRIWDDVWPRFRTLLNRLDEAEASSALSRRAYGAVGTESAYTHLHRLYHSILKTMTASLQGIRPHEESVWQVILAFRRFLGNQVHEELQQCARDLFIAAGKLNPDAVWLVLSSTSDAEYPIMAFMAETRWGIEENVRIVLEQIDT</sequence>
<dbReference type="InterPro" id="IPR016024">
    <property type="entry name" value="ARM-type_fold"/>
</dbReference>
<dbReference type="InterPro" id="IPR052587">
    <property type="entry name" value="TELO2-interacting_protein_1"/>
</dbReference>
<dbReference type="PANTHER" id="PTHR18460">
    <property type="entry name" value="TEL2 INTERACTING PROTEIN 1 TTI1 FAMILY MEMBER"/>
    <property type="match status" value="1"/>
</dbReference>
<dbReference type="Gene3D" id="1.25.10.10">
    <property type="entry name" value="Leucine-rich Repeat Variant"/>
    <property type="match status" value="1"/>
</dbReference>
<evidence type="ECO:0000313" key="4">
    <source>
        <dbReference type="EMBL" id="TFK36978.1"/>
    </source>
</evidence>
<dbReference type="STRING" id="68775.A0A5C3LYM4"/>
<dbReference type="InterPro" id="IPR049362">
    <property type="entry name" value="TTI1_rpt"/>
</dbReference>
<evidence type="ECO:0000259" key="2">
    <source>
        <dbReference type="Pfam" id="PF24173"/>
    </source>
</evidence>
<accession>A0A5C3LYM4</accession>
<evidence type="ECO:0008006" key="6">
    <source>
        <dbReference type="Google" id="ProtNLM"/>
    </source>
</evidence>
<feature type="compositionally biased region" description="Basic and acidic residues" evidence="1">
    <location>
        <begin position="886"/>
        <end position="896"/>
    </location>
</feature>
<dbReference type="Pfam" id="PF21547">
    <property type="entry name" value="TTI1"/>
    <property type="match status" value="1"/>
</dbReference>
<dbReference type="PANTHER" id="PTHR18460:SF3">
    <property type="entry name" value="TELO2-INTERACTING PROTEIN 1 HOMOLOG"/>
    <property type="match status" value="1"/>
</dbReference>
<dbReference type="InterPro" id="IPR011989">
    <property type="entry name" value="ARM-like"/>
</dbReference>
<dbReference type="Pfam" id="PF24181">
    <property type="entry name" value="TPR_TTI1_C"/>
    <property type="match status" value="1"/>
</dbReference>
<dbReference type="GO" id="GO:0005737">
    <property type="term" value="C:cytoplasm"/>
    <property type="evidence" value="ECO:0007669"/>
    <property type="project" value="TreeGrafter"/>
</dbReference>
<organism evidence="4 5">
    <name type="scientific">Crucibulum laeve</name>
    <dbReference type="NCBI Taxonomy" id="68775"/>
    <lineage>
        <taxon>Eukaryota</taxon>
        <taxon>Fungi</taxon>
        <taxon>Dikarya</taxon>
        <taxon>Basidiomycota</taxon>
        <taxon>Agaricomycotina</taxon>
        <taxon>Agaricomycetes</taxon>
        <taxon>Agaricomycetidae</taxon>
        <taxon>Agaricales</taxon>
        <taxon>Agaricineae</taxon>
        <taxon>Nidulariaceae</taxon>
        <taxon>Crucibulum</taxon>
    </lineage>
</organism>
<dbReference type="Pfam" id="PF24173">
    <property type="entry name" value="TPR_TTI1_N"/>
    <property type="match status" value="1"/>
</dbReference>
<gene>
    <name evidence="4" type="ORF">BDQ12DRAFT_633380</name>
</gene>
<dbReference type="InterPro" id="IPR057566">
    <property type="entry name" value="TPR_TTI1_N"/>
</dbReference>
<dbReference type="InterPro" id="IPR057567">
    <property type="entry name" value="TPR_TTI1_C"/>
</dbReference>
<keyword evidence="5" id="KW-1185">Reference proteome</keyword>
<dbReference type="SUPFAM" id="SSF48371">
    <property type="entry name" value="ARM repeat"/>
    <property type="match status" value="2"/>
</dbReference>
<dbReference type="EMBL" id="ML213611">
    <property type="protein sequence ID" value="TFK36978.1"/>
    <property type="molecule type" value="Genomic_DNA"/>
</dbReference>
<feature type="region of interest" description="Disordered" evidence="1">
    <location>
        <begin position="877"/>
        <end position="912"/>
    </location>
</feature>
<evidence type="ECO:0000259" key="3">
    <source>
        <dbReference type="Pfam" id="PF24181"/>
    </source>
</evidence>
<feature type="domain" description="TTI1 C-terminal TPR" evidence="3">
    <location>
        <begin position="813"/>
        <end position="1104"/>
    </location>
</feature>
<evidence type="ECO:0000256" key="1">
    <source>
        <dbReference type="SAM" id="MobiDB-lite"/>
    </source>
</evidence>
<dbReference type="OrthoDB" id="49511at2759"/>
<evidence type="ECO:0000313" key="5">
    <source>
        <dbReference type="Proteomes" id="UP000308652"/>
    </source>
</evidence>
<reference evidence="4 5" key="1">
    <citation type="journal article" date="2019" name="Nat. Ecol. Evol.">
        <title>Megaphylogeny resolves global patterns of mushroom evolution.</title>
        <authorList>
            <person name="Varga T."/>
            <person name="Krizsan K."/>
            <person name="Foldi C."/>
            <person name="Dima B."/>
            <person name="Sanchez-Garcia M."/>
            <person name="Sanchez-Ramirez S."/>
            <person name="Szollosi G.J."/>
            <person name="Szarkandi J.G."/>
            <person name="Papp V."/>
            <person name="Albert L."/>
            <person name="Andreopoulos W."/>
            <person name="Angelini C."/>
            <person name="Antonin V."/>
            <person name="Barry K.W."/>
            <person name="Bougher N.L."/>
            <person name="Buchanan P."/>
            <person name="Buyck B."/>
            <person name="Bense V."/>
            <person name="Catcheside P."/>
            <person name="Chovatia M."/>
            <person name="Cooper J."/>
            <person name="Damon W."/>
            <person name="Desjardin D."/>
            <person name="Finy P."/>
            <person name="Geml J."/>
            <person name="Haridas S."/>
            <person name="Hughes K."/>
            <person name="Justo A."/>
            <person name="Karasinski D."/>
            <person name="Kautmanova I."/>
            <person name="Kiss B."/>
            <person name="Kocsube S."/>
            <person name="Kotiranta H."/>
            <person name="LaButti K.M."/>
            <person name="Lechner B.E."/>
            <person name="Liimatainen K."/>
            <person name="Lipzen A."/>
            <person name="Lukacs Z."/>
            <person name="Mihaltcheva S."/>
            <person name="Morgado L.N."/>
            <person name="Niskanen T."/>
            <person name="Noordeloos M.E."/>
            <person name="Ohm R.A."/>
            <person name="Ortiz-Santana B."/>
            <person name="Ovrebo C."/>
            <person name="Racz N."/>
            <person name="Riley R."/>
            <person name="Savchenko A."/>
            <person name="Shiryaev A."/>
            <person name="Soop K."/>
            <person name="Spirin V."/>
            <person name="Szebenyi C."/>
            <person name="Tomsovsky M."/>
            <person name="Tulloss R.E."/>
            <person name="Uehling J."/>
            <person name="Grigoriev I.V."/>
            <person name="Vagvolgyi C."/>
            <person name="Papp T."/>
            <person name="Martin F.M."/>
            <person name="Miettinen O."/>
            <person name="Hibbett D.S."/>
            <person name="Nagy L.G."/>
        </authorList>
    </citation>
    <scope>NUCLEOTIDE SEQUENCE [LARGE SCALE GENOMIC DNA]</scope>
    <source>
        <strain evidence="4 5">CBS 166.37</strain>
    </source>
</reference>
<dbReference type="AlphaFoldDB" id="A0A5C3LYM4"/>
<feature type="domain" description="TTI1 N-terminal TPR" evidence="2">
    <location>
        <begin position="13"/>
        <end position="377"/>
    </location>
</feature>
<proteinExistence type="predicted"/>
<protein>
    <recommendedName>
        <fullName evidence="6">Armadillo-type protein</fullName>
    </recommendedName>
</protein>